<accession>A0A9W9AE10</accession>
<reference evidence="4" key="1">
    <citation type="submission" date="2022-08" db="EMBL/GenBank/DDBJ databases">
        <authorList>
            <consortium name="DOE Joint Genome Institute"/>
            <person name="Min B."/>
            <person name="Riley R."/>
            <person name="Sierra-Patev S."/>
            <person name="Naranjo-Ortiz M."/>
            <person name="Looney B."/>
            <person name="Konkel Z."/>
            <person name="Slot J.C."/>
            <person name="Sakamoto Y."/>
            <person name="Steenwyk J.L."/>
            <person name="Rokas A."/>
            <person name="Carro J."/>
            <person name="Camarero S."/>
            <person name="Ferreira P."/>
            <person name="Molpeceres G."/>
            <person name="Ruiz-Duenas F.J."/>
            <person name="Serrano A."/>
            <person name="Henrissat B."/>
            <person name="Drula E."/>
            <person name="Hughes K.W."/>
            <person name="Mata J.L."/>
            <person name="Ishikawa N.K."/>
            <person name="Vargas-Isla R."/>
            <person name="Ushijima S."/>
            <person name="Smith C.A."/>
            <person name="Ahrendt S."/>
            <person name="Andreopoulos W."/>
            <person name="He G."/>
            <person name="Labutti K."/>
            <person name="Lipzen A."/>
            <person name="Ng V."/>
            <person name="Sandor L."/>
            <person name="Barry K."/>
            <person name="Martinez A.T."/>
            <person name="Xiao Y."/>
            <person name="Gibbons J.G."/>
            <person name="Terashima K."/>
            <person name="Hibbett D.S."/>
            <person name="Grigoriev I.V."/>
        </authorList>
    </citation>
    <scope>NUCLEOTIDE SEQUENCE</scope>
    <source>
        <strain evidence="4">Sp2 HRB7682 ss15</strain>
    </source>
</reference>
<evidence type="ECO:0000259" key="3">
    <source>
        <dbReference type="Pfam" id="PF16278"/>
    </source>
</evidence>
<feature type="compositionally biased region" description="Basic and acidic residues" evidence="2">
    <location>
        <begin position="241"/>
        <end position="258"/>
    </location>
</feature>
<dbReference type="PANTHER" id="PTHR12486:SF4">
    <property type="entry name" value="APRATAXIN"/>
    <property type="match status" value="1"/>
</dbReference>
<dbReference type="GO" id="GO:0030983">
    <property type="term" value="F:mismatched DNA binding"/>
    <property type="evidence" value="ECO:0007669"/>
    <property type="project" value="TreeGrafter"/>
</dbReference>
<comment type="caution">
    <text evidence="4">The sequence shown here is derived from an EMBL/GenBank/DDBJ whole genome shotgun (WGS) entry which is preliminary data.</text>
</comment>
<evidence type="ECO:0000256" key="1">
    <source>
        <dbReference type="SAM" id="Coils"/>
    </source>
</evidence>
<dbReference type="InterPro" id="IPR032566">
    <property type="entry name" value="Znf-C2HE"/>
</dbReference>
<evidence type="ECO:0000313" key="4">
    <source>
        <dbReference type="EMBL" id="KAJ4480591.1"/>
    </source>
</evidence>
<dbReference type="GO" id="GO:0003725">
    <property type="term" value="F:double-stranded RNA binding"/>
    <property type="evidence" value="ECO:0007669"/>
    <property type="project" value="TreeGrafter"/>
</dbReference>
<dbReference type="Pfam" id="PF16278">
    <property type="entry name" value="zf-C2HE"/>
    <property type="match status" value="1"/>
</dbReference>
<gene>
    <name evidence="4" type="ORF">C8J55DRAFT_513237</name>
</gene>
<keyword evidence="1" id="KW-0175">Coiled coil</keyword>
<dbReference type="GO" id="GO:0005634">
    <property type="term" value="C:nucleus"/>
    <property type="evidence" value="ECO:0007669"/>
    <property type="project" value="TreeGrafter"/>
</dbReference>
<feature type="non-terminal residue" evidence="4">
    <location>
        <position position="258"/>
    </location>
</feature>
<evidence type="ECO:0000313" key="5">
    <source>
        <dbReference type="Proteomes" id="UP001150238"/>
    </source>
</evidence>
<dbReference type="GO" id="GO:0000012">
    <property type="term" value="P:single strand break repair"/>
    <property type="evidence" value="ECO:0007669"/>
    <property type="project" value="TreeGrafter"/>
</dbReference>
<dbReference type="SUPFAM" id="SSF54197">
    <property type="entry name" value="HIT-like"/>
    <property type="match status" value="1"/>
</dbReference>
<protein>
    <submittedName>
        <fullName evidence="4">HIT-like domain-containing protein</fullName>
    </submittedName>
</protein>
<dbReference type="Proteomes" id="UP001150238">
    <property type="component" value="Unassembled WGS sequence"/>
</dbReference>
<dbReference type="GO" id="GO:0003697">
    <property type="term" value="F:single-stranded DNA binding"/>
    <property type="evidence" value="ECO:0007669"/>
    <property type="project" value="TreeGrafter"/>
</dbReference>
<dbReference type="GO" id="GO:0033699">
    <property type="term" value="F:DNA 5'-adenosine monophosphate hydrolase activity"/>
    <property type="evidence" value="ECO:0007669"/>
    <property type="project" value="TreeGrafter"/>
</dbReference>
<dbReference type="Gene3D" id="3.30.428.10">
    <property type="entry name" value="HIT-like"/>
    <property type="match status" value="1"/>
</dbReference>
<dbReference type="Pfam" id="PF11969">
    <property type="entry name" value="DcpS_C"/>
    <property type="match status" value="1"/>
</dbReference>
<sequence>MSNLFILRNYAQKVPSTIPSSILFSSSSKSLTIYDSFPKSIFHFLVLPRVQSGSSIDIDDLESLKTLFARDKEDAKIILNALNEDAQGVKREIEQEMQTRYGFKWPIWIGFHGAPSMHHLHLHVISSDLCSERLKNKKHYNSFHPKLGFFLHIDDVLSWFDSEPSYYREMVKLDQKAYEKLLKEDLVCWKCEAPMKNIPTLKAHLQEEWNETSKREKRRAERKRKQEEKQLPETADDSTSEFERAEKKVKLDTEALST</sequence>
<dbReference type="AlphaFoldDB" id="A0A9W9AE10"/>
<evidence type="ECO:0000256" key="2">
    <source>
        <dbReference type="SAM" id="MobiDB-lite"/>
    </source>
</evidence>
<organism evidence="4 5">
    <name type="scientific">Lentinula lateritia</name>
    <dbReference type="NCBI Taxonomy" id="40482"/>
    <lineage>
        <taxon>Eukaryota</taxon>
        <taxon>Fungi</taxon>
        <taxon>Dikarya</taxon>
        <taxon>Basidiomycota</taxon>
        <taxon>Agaricomycotina</taxon>
        <taxon>Agaricomycetes</taxon>
        <taxon>Agaricomycetidae</taxon>
        <taxon>Agaricales</taxon>
        <taxon>Marasmiineae</taxon>
        <taxon>Omphalotaceae</taxon>
        <taxon>Lentinula</taxon>
    </lineage>
</organism>
<dbReference type="EMBL" id="JANVFS010000015">
    <property type="protein sequence ID" value="KAJ4480591.1"/>
    <property type="molecule type" value="Genomic_DNA"/>
</dbReference>
<feature type="region of interest" description="Disordered" evidence="2">
    <location>
        <begin position="207"/>
        <end position="258"/>
    </location>
</feature>
<feature type="domain" description="Aprataxin C2HE/C2H2/C2HC zinc finger" evidence="3">
    <location>
        <begin position="147"/>
        <end position="211"/>
    </location>
</feature>
<reference evidence="4" key="2">
    <citation type="journal article" date="2023" name="Proc. Natl. Acad. Sci. U.S.A.">
        <title>A global phylogenomic analysis of the shiitake genus Lentinula.</title>
        <authorList>
            <person name="Sierra-Patev S."/>
            <person name="Min B."/>
            <person name="Naranjo-Ortiz M."/>
            <person name="Looney B."/>
            <person name="Konkel Z."/>
            <person name="Slot J.C."/>
            <person name="Sakamoto Y."/>
            <person name="Steenwyk J.L."/>
            <person name="Rokas A."/>
            <person name="Carro J."/>
            <person name="Camarero S."/>
            <person name="Ferreira P."/>
            <person name="Molpeceres G."/>
            <person name="Ruiz-Duenas F.J."/>
            <person name="Serrano A."/>
            <person name="Henrissat B."/>
            <person name="Drula E."/>
            <person name="Hughes K.W."/>
            <person name="Mata J.L."/>
            <person name="Ishikawa N.K."/>
            <person name="Vargas-Isla R."/>
            <person name="Ushijima S."/>
            <person name="Smith C.A."/>
            <person name="Donoghue J."/>
            <person name="Ahrendt S."/>
            <person name="Andreopoulos W."/>
            <person name="He G."/>
            <person name="LaButti K."/>
            <person name="Lipzen A."/>
            <person name="Ng V."/>
            <person name="Riley R."/>
            <person name="Sandor L."/>
            <person name="Barry K."/>
            <person name="Martinez A.T."/>
            <person name="Xiao Y."/>
            <person name="Gibbons J.G."/>
            <person name="Terashima K."/>
            <person name="Grigoriev I.V."/>
            <person name="Hibbett D."/>
        </authorList>
    </citation>
    <scope>NUCLEOTIDE SEQUENCE</scope>
    <source>
        <strain evidence="4">Sp2 HRB7682 ss15</strain>
    </source>
</reference>
<dbReference type="InterPro" id="IPR036265">
    <property type="entry name" value="HIT-like_sf"/>
</dbReference>
<dbReference type="PANTHER" id="PTHR12486">
    <property type="entry name" value="APRATAXIN-RELATED"/>
    <property type="match status" value="1"/>
</dbReference>
<name>A0A9W9AE10_9AGAR</name>
<proteinExistence type="predicted"/>
<feature type="coiled-coil region" evidence="1">
    <location>
        <begin position="72"/>
        <end position="99"/>
    </location>
</feature>
<dbReference type="GO" id="GO:1990165">
    <property type="term" value="F:single-strand break-containing DNA binding"/>
    <property type="evidence" value="ECO:0007669"/>
    <property type="project" value="TreeGrafter"/>
</dbReference>